<comment type="caution">
    <text evidence="2">The sequence shown here is derived from an EMBL/GenBank/DDBJ whole genome shotgun (WGS) entry which is preliminary data.</text>
</comment>
<dbReference type="InterPro" id="IPR029044">
    <property type="entry name" value="Nucleotide-diphossugar_trans"/>
</dbReference>
<organism evidence="2 3">
    <name type="scientific">Candidatus Ryanbacteria bacterium RIFCSPLOWO2_02_FULL_47_14</name>
    <dbReference type="NCBI Taxonomy" id="1802129"/>
    <lineage>
        <taxon>Bacteria</taxon>
        <taxon>Candidatus Ryaniibacteriota</taxon>
    </lineage>
</organism>
<dbReference type="AlphaFoldDB" id="A0A1G2GYB8"/>
<gene>
    <name evidence="2" type="ORF">A3J04_04075</name>
</gene>
<dbReference type="Proteomes" id="UP000177954">
    <property type="component" value="Unassembled WGS sequence"/>
</dbReference>
<evidence type="ECO:0000259" key="1">
    <source>
        <dbReference type="Pfam" id="PF00535"/>
    </source>
</evidence>
<dbReference type="InterPro" id="IPR001173">
    <property type="entry name" value="Glyco_trans_2-like"/>
</dbReference>
<dbReference type="EMBL" id="MHNZ01000036">
    <property type="protein sequence ID" value="OGZ55207.1"/>
    <property type="molecule type" value="Genomic_DNA"/>
</dbReference>
<accession>A0A1G2GYB8</accession>
<evidence type="ECO:0000313" key="2">
    <source>
        <dbReference type="EMBL" id="OGZ55207.1"/>
    </source>
</evidence>
<evidence type="ECO:0000313" key="3">
    <source>
        <dbReference type="Proteomes" id="UP000177954"/>
    </source>
</evidence>
<dbReference type="CDD" id="cd04179">
    <property type="entry name" value="DPM_DPG-synthase_like"/>
    <property type="match status" value="1"/>
</dbReference>
<sequence length="234" mass="26815">MKISIVIPAYNEKKTIREVVERTQKADTLGLEKEIILVDDFSKDGTREIIKELGATPGKKIVLHEKNQGVGAAWRDGIAASNGDIIIRQDADTEYQPEDFPLLLKPILDGRADIVYGSRILGFKKSKYRYQTYLWGGLMVNWLINRIVGTRLSDILTASKTFRKNIFDRISLESVHFEIESELTAKAKRAGLRIVEIPITYRARSFEEGKKIRWHHAFRLLKAAVKYRFAPIKK</sequence>
<dbReference type="STRING" id="1802129.A3J04_04075"/>
<dbReference type="PANTHER" id="PTHR48090:SF7">
    <property type="entry name" value="RFBJ PROTEIN"/>
    <property type="match status" value="1"/>
</dbReference>
<proteinExistence type="predicted"/>
<feature type="domain" description="Glycosyltransferase 2-like" evidence="1">
    <location>
        <begin position="4"/>
        <end position="168"/>
    </location>
</feature>
<dbReference type="PANTHER" id="PTHR48090">
    <property type="entry name" value="UNDECAPRENYL-PHOSPHATE 4-DEOXY-4-FORMAMIDO-L-ARABINOSE TRANSFERASE-RELATED"/>
    <property type="match status" value="1"/>
</dbReference>
<protein>
    <recommendedName>
        <fullName evidence="1">Glycosyltransferase 2-like domain-containing protein</fullName>
    </recommendedName>
</protein>
<dbReference type="Pfam" id="PF00535">
    <property type="entry name" value="Glycos_transf_2"/>
    <property type="match status" value="1"/>
</dbReference>
<reference evidence="2 3" key="1">
    <citation type="journal article" date="2016" name="Nat. Commun.">
        <title>Thousands of microbial genomes shed light on interconnected biogeochemical processes in an aquifer system.</title>
        <authorList>
            <person name="Anantharaman K."/>
            <person name="Brown C.T."/>
            <person name="Hug L.A."/>
            <person name="Sharon I."/>
            <person name="Castelle C.J."/>
            <person name="Probst A.J."/>
            <person name="Thomas B.C."/>
            <person name="Singh A."/>
            <person name="Wilkins M.J."/>
            <person name="Karaoz U."/>
            <person name="Brodie E.L."/>
            <person name="Williams K.H."/>
            <person name="Hubbard S.S."/>
            <person name="Banfield J.F."/>
        </authorList>
    </citation>
    <scope>NUCLEOTIDE SEQUENCE [LARGE SCALE GENOMIC DNA]</scope>
</reference>
<name>A0A1G2GYB8_9BACT</name>
<dbReference type="InterPro" id="IPR050256">
    <property type="entry name" value="Glycosyltransferase_2"/>
</dbReference>
<dbReference type="SUPFAM" id="SSF53448">
    <property type="entry name" value="Nucleotide-diphospho-sugar transferases"/>
    <property type="match status" value="1"/>
</dbReference>
<dbReference type="Gene3D" id="3.90.550.10">
    <property type="entry name" value="Spore Coat Polysaccharide Biosynthesis Protein SpsA, Chain A"/>
    <property type="match status" value="1"/>
</dbReference>